<proteinExistence type="predicted"/>
<protein>
    <submittedName>
        <fullName evidence="1">Uncharacterized protein</fullName>
    </submittedName>
</protein>
<gene>
    <name evidence="1" type="ORF">DES52_11077</name>
</gene>
<evidence type="ECO:0000313" key="1">
    <source>
        <dbReference type="EMBL" id="PYE53094.1"/>
    </source>
</evidence>
<comment type="caution">
    <text evidence="1">The sequence shown here is derived from an EMBL/GenBank/DDBJ whole genome shotgun (WGS) entry which is preliminary data.</text>
</comment>
<organism evidence="1 2">
    <name type="scientific">Deinococcus yavapaiensis KR-236</name>
    <dbReference type="NCBI Taxonomy" id="694435"/>
    <lineage>
        <taxon>Bacteria</taxon>
        <taxon>Thermotogati</taxon>
        <taxon>Deinococcota</taxon>
        <taxon>Deinococci</taxon>
        <taxon>Deinococcales</taxon>
        <taxon>Deinococcaceae</taxon>
        <taxon>Deinococcus</taxon>
    </lineage>
</organism>
<name>A0A318SA34_9DEIO</name>
<dbReference type="Proteomes" id="UP000248326">
    <property type="component" value="Unassembled WGS sequence"/>
</dbReference>
<dbReference type="EMBL" id="QJSX01000010">
    <property type="protein sequence ID" value="PYE53094.1"/>
    <property type="molecule type" value="Genomic_DNA"/>
</dbReference>
<dbReference type="RefSeq" id="WP_281268572.1">
    <property type="nucleotide sequence ID" value="NZ_QJSX01000010.1"/>
</dbReference>
<keyword evidence="2" id="KW-1185">Reference proteome</keyword>
<reference evidence="1 2" key="1">
    <citation type="submission" date="2018-06" db="EMBL/GenBank/DDBJ databases">
        <title>Genomic Encyclopedia of Type Strains, Phase IV (KMG-IV): sequencing the most valuable type-strain genomes for metagenomic binning, comparative biology and taxonomic classification.</title>
        <authorList>
            <person name="Goeker M."/>
        </authorList>
    </citation>
    <scope>NUCLEOTIDE SEQUENCE [LARGE SCALE GENOMIC DNA]</scope>
    <source>
        <strain evidence="1 2">DSM 18048</strain>
    </source>
</reference>
<accession>A0A318SA34</accession>
<sequence length="40" mass="4105">MKRFVDTAVPAQIRVLDARGAFTLASSLGSAAARLASPTS</sequence>
<evidence type="ECO:0000313" key="2">
    <source>
        <dbReference type="Proteomes" id="UP000248326"/>
    </source>
</evidence>
<dbReference type="AlphaFoldDB" id="A0A318SA34"/>